<sequence>MEQSRKESSSRRYIDSTMKHLEKWSNQGGTHQVAESSEHFWSSEAVMERPHQIAEMIYRLCDGVFGMMHTYLSVVSISGAIKEGAHRVAEAIHRLVLELIRSILQVMGSTFINKFTAHFTMSLSKPHIPRTAQWSRDHTGRGAWTDGVHAGDTPPAMRNDDVMTW</sequence>
<proteinExistence type="predicted"/>
<dbReference type="AlphaFoldDB" id="F4WL07"/>
<dbReference type="EMBL" id="GL888207">
    <property type="protein sequence ID" value="EGI64970.1"/>
    <property type="molecule type" value="Genomic_DNA"/>
</dbReference>
<feature type="region of interest" description="Disordered" evidence="1">
    <location>
        <begin position="144"/>
        <end position="165"/>
    </location>
</feature>
<evidence type="ECO:0000313" key="2">
    <source>
        <dbReference type="EMBL" id="EGI64970.1"/>
    </source>
</evidence>
<keyword evidence="3" id="KW-1185">Reference proteome</keyword>
<evidence type="ECO:0000256" key="1">
    <source>
        <dbReference type="SAM" id="MobiDB-lite"/>
    </source>
</evidence>
<dbReference type="InParanoid" id="F4WL07"/>
<accession>F4WL07</accession>
<evidence type="ECO:0000313" key="3">
    <source>
        <dbReference type="Proteomes" id="UP000007755"/>
    </source>
</evidence>
<name>F4WL07_ACREC</name>
<organism evidence="3">
    <name type="scientific">Acromyrmex echinatior</name>
    <name type="common">Panamanian leafcutter ant</name>
    <name type="synonym">Acromyrmex octospinosus echinatior</name>
    <dbReference type="NCBI Taxonomy" id="103372"/>
    <lineage>
        <taxon>Eukaryota</taxon>
        <taxon>Metazoa</taxon>
        <taxon>Ecdysozoa</taxon>
        <taxon>Arthropoda</taxon>
        <taxon>Hexapoda</taxon>
        <taxon>Insecta</taxon>
        <taxon>Pterygota</taxon>
        <taxon>Neoptera</taxon>
        <taxon>Endopterygota</taxon>
        <taxon>Hymenoptera</taxon>
        <taxon>Apocrita</taxon>
        <taxon>Aculeata</taxon>
        <taxon>Formicoidea</taxon>
        <taxon>Formicidae</taxon>
        <taxon>Myrmicinae</taxon>
        <taxon>Acromyrmex</taxon>
    </lineage>
</organism>
<protein>
    <submittedName>
        <fullName evidence="2">Uncharacterized protein</fullName>
    </submittedName>
</protein>
<dbReference type="Proteomes" id="UP000007755">
    <property type="component" value="Unassembled WGS sequence"/>
</dbReference>
<gene>
    <name evidence="2" type="ORF">G5I_06429</name>
</gene>
<reference evidence="2" key="1">
    <citation type="submission" date="2011-02" db="EMBL/GenBank/DDBJ databases">
        <title>The genome of the leaf-cutting ant Acromyrmex echinatior suggests key adaptations to social evolution and fungus farming.</title>
        <authorList>
            <person name="Nygaard S."/>
            <person name="Zhang G."/>
        </authorList>
    </citation>
    <scope>NUCLEOTIDE SEQUENCE</scope>
</reference>